<dbReference type="EMBL" id="QRAO01000005">
    <property type="protein sequence ID" value="RDK84293.1"/>
    <property type="molecule type" value="Genomic_DNA"/>
</dbReference>
<sequence>MHRKARLFVSTHHKRTFFSNIMVKCYFCKKLSICYTKRIFGALQVMMKKLIVLFLLFPLSLPLYSQSKQFVVPWEGENTSKTQKGTISQTRTVPQPASKTSGQQLRVDETSLFYASQWKDSRVVNQNSLRIGNVVYAPMTSAELKGINKDLVPSQIEYTISSTRARDVLYTALKVSPVVKSGSGYQKVVSFNASYAYGTERQNNATRMPITNSVLATGDWYKFKIEETGVYRITKDFLNNIGMNTDGVDPRNIKIYGHGGKPLPRYSGIPVAFDLPENAIQVIGEGDGSFDSGDSILFYGIGTKGYDLENDTNLNPYSDEAFYYVTANGSAGKRVQSMVEPTGNATTTITAFNDYKFHEEDEFSPARVGRRWFGNRFDVENEQEFSFEFPNIIAGSEMQVVVKAAAASERASSMAVSVNGSSLTPLNFGAISGQNLLNTASREYDIPAGNEQVDVILNYNNNGNPSAKGYLDYIGVSAERRLSGTGNQLNFQFNDAATLSGVGEYQISNASGFSQVWDVTDTDFITSVTNENTSANFGFKVTLGQLRKYVAIDPSDYYSPIEVPNANVRNQDLKGSILEDVSGNFKDLEYLIIAPPFLLQPALRLADHHRNSSGMQVKVVTTDKIYEEFSSGQQDISAIRNFVRYIYENASSPSQALKYLCLFGDTSVDYKNRLIDNNNAVPTFHTLSSVSTSNSFMSDDFFGSIGPFEGTIGGTALNEGGGTLNDNDNLDIAVGRIIADNVQLANQLVDKIINYASRASYGNWRNNFVLISDDVDKDWEYTAIQKNLDGLGDEISDNKDFINVKKIHTDAFLQETSAGGNRYPTVTKEIQNKTEVGALIINYFGHGGEDGLAKEFIYTKGVAENLKNPDRLPCIVTVTCEFTKFDDPERITAGELTYWNTEGGAISLITTTRSITVSTGVAFNRELAPLLFGYNMNDVITPAEATRRAKNILSSNNSRRVVFFIGDPASKLAFPTPGIRLTSLNGAPISASSPPLQALGKVKFTGEVIDQNGSLIPSYNGTLAVKLFDKDVERLTLGNDNVRDDSTDIDGDGIVGSGDLLQMRFKTLGEGLFNGQASITGGKFEFEFVVPRDIQIPVGNGRISLYAQNNIRLEDQTGFNEVIRIGGLNEDAPADNVGPRINLFMNDESFVSGGITNDSPILLAKLEDENGINTASGIGHDMIAILDGDEANPIVLNEFYQSEVDDFTQGTATYNLRDLEKGLHTLTLKAWDVYNNSSTADIQFIVAGDDELEITRVLNYPNPFVNYTEFWFNHNRPFEPLEVQVQVFTVTGKVVWTKNQTISTDGFLSRDIVWDGRDDFGDRIGKGVYVYKITVKSPLTNKQVEKFEKLVIL</sequence>
<organism evidence="4 5">
    <name type="scientific">Marinirhabdus gelatinilytica</name>
    <dbReference type="NCBI Taxonomy" id="1703343"/>
    <lineage>
        <taxon>Bacteria</taxon>
        <taxon>Pseudomonadati</taxon>
        <taxon>Bacteroidota</taxon>
        <taxon>Flavobacteriia</taxon>
        <taxon>Flavobacteriales</taxon>
        <taxon>Flavobacteriaceae</taxon>
    </lineage>
</organism>
<dbReference type="InterPro" id="IPR029030">
    <property type="entry name" value="Caspase-like_dom_sf"/>
</dbReference>
<name>A0A370Q7H5_9FLAO</name>
<comment type="caution">
    <text evidence="4">The sequence shown here is derived from an EMBL/GenBank/DDBJ whole genome shotgun (WGS) entry which is preliminary data.</text>
</comment>
<dbReference type="InterPro" id="IPR018247">
    <property type="entry name" value="EF_Hand_1_Ca_BS"/>
</dbReference>
<dbReference type="NCBIfam" id="TIGR04183">
    <property type="entry name" value="Por_Secre_tail"/>
    <property type="match status" value="1"/>
</dbReference>
<evidence type="ECO:0000256" key="1">
    <source>
        <dbReference type="ARBA" id="ARBA00022729"/>
    </source>
</evidence>
<dbReference type="InterPro" id="IPR029031">
    <property type="entry name" value="Gingipain_N_sf"/>
</dbReference>
<gene>
    <name evidence="4" type="ORF">C8D94_105138</name>
</gene>
<dbReference type="Proteomes" id="UP000255317">
    <property type="component" value="Unassembled WGS sequence"/>
</dbReference>
<dbReference type="Gene3D" id="3.40.50.10390">
    <property type="entry name" value="Gingipain r, domain 1"/>
    <property type="match status" value="1"/>
</dbReference>
<dbReference type="Gene3D" id="3.40.50.1460">
    <property type="match status" value="1"/>
</dbReference>
<evidence type="ECO:0000259" key="3">
    <source>
        <dbReference type="Pfam" id="PF01364"/>
    </source>
</evidence>
<dbReference type="Pfam" id="PF01364">
    <property type="entry name" value="Peptidase_C25"/>
    <property type="match status" value="1"/>
</dbReference>
<reference evidence="4 5" key="1">
    <citation type="submission" date="2018-07" db="EMBL/GenBank/DDBJ databases">
        <title>Genomic Encyclopedia of Type Strains, Phase IV (KMG-IV): sequencing the most valuable type-strain genomes for metagenomic binning, comparative biology and taxonomic classification.</title>
        <authorList>
            <person name="Goeker M."/>
        </authorList>
    </citation>
    <scope>NUCLEOTIDE SEQUENCE [LARGE SCALE GENOMIC DNA]</scope>
    <source>
        <strain evidence="4 5">DSM 101478</strain>
    </source>
</reference>
<dbReference type="PROSITE" id="PS00018">
    <property type="entry name" value="EF_HAND_1"/>
    <property type="match status" value="1"/>
</dbReference>
<accession>A0A370Q7H5</accession>
<dbReference type="CDD" id="cd02258">
    <property type="entry name" value="Peptidase_C25_N"/>
    <property type="match status" value="1"/>
</dbReference>
<feature type="region of interest" description="Disordered" evidence="2">
    <location>
        <begin position="81"/>
        <end position="101"/>
    </location>
</feature>
<dbReference type="GO" id="GO:0008234">
    <property type="term" value="F:cysteine-type peptidase activity"/>
    <property type="evidence" value="ECO:0007669"/>
    <property type="project" value="InterPro"/>
</dbReference>
<dbReference type="InterPro" id="IPR026444">
    <property type="entry name" value="Secre_tail"/>
</dbReference>
<proteinExistence type="predicted"/>
<keyword evidence="1" id="KW-0732">Signal</keyword>
<dbReference type="NCBIfam" id="NF033707">
    <property type="entry name" value="T9SS_sortase"/>
    <property type="match status" value="1"/>
</dbReference>
<evidence type="ECO:0000313" key="5">
    <source>
        <dbReference type="Proteomes" id="UP000255317"/>
    </source>
</evidence>
<dbReference type="SUPFAM" id="SSF52129">
    <property type="entry name" value="Caspase-like"/>
    <property type="match status" value="1"/>
</dbReference>
<evidence type="ECO:0000256" key="2">
    <source>
        <dbReference type="SAM" id="MobiDB-lite"/>
    </source>
</evidence>
<protein>
    <submittedName>
        <fullName evidence="4">Putative secreted protein (Por secretion system target)</fullName>
    </submittedName>
</protein>
<feature type="domain" description="Gingipain" evidence="3">
    <location>
        <begin position="590"/>
        <end position="972"/>
    </location>
</feature>
<evidence type="ECO:0000313" key="4">
    <source>
        <dbReference type="EMBL" id="RDK84293.1"/>
    </source>
</evidence>
<dbReference type="Gene3D" id="2.60.40.4070">
    <property type="match status" value="1"/>
</dbReference>
<dbReference type="GO" id="GO:0006508">
    <property type="term" value="P:proteolysis"/>
    <property type="evidence" value="ECO:0007669"/>
    <property type="project" value="InterPro"/>
</dbReference>
<keyword evidence="5" id="KW-1185">Reference proteome</keyword>
<dbReference type="InterPro" id="IPR001769">
    <property type="entry name" value="Gingipain"/>
</dbReference>